<evidence type="ECO:0000313" key="2">
    <source>
        <dbReference type="EMBL" id="MDD7965357.1"/>
    </source>
</evidence>
<name>A0ABT5STJ5_9PSEU</name>
<keyword evidence="1" id="KW-0812">Transmembrane</keyword>
<feature type="transmembrane region" description="Helical" evidence="1">
    <location>
        <begin position="24"/>
        <end position="44"/>
    </location>
</feature>
<reference evidence="2 3" key="1">
    <citation type="submission" date="2023-02" db="EMBL/GenBank/DDBJ databases">
        <title>Genome sequencing required for Actinomycetospora new species description.</title>
        <authorList>
            <person name="Saimee Y."/>
            <person name="Duangmal K."/>
        </authorList>
    </citation>
    <scope>NUCLEOTIDE SEQUENCE [LARGE SCALE GENOMIC DNA]</scope>
    <source>
        <strain evidence="2 3">DW7H6</strain>
    </source>
</reference>
<organism evidence="2 3">
    <name type="scientific">Actinomycetospora lemnae</name>
    <dbReference type="NCBI Taxonomy" id="3019891"/>
    <lineage>
        <taxon>Bacteria</taxon>
        <taxon>Bacillati</taxon>
        <taxon>Actinomycetota</taxon>
        <taxon>Actinomycetes</taxon>
        <taxon>Pseudonocardiales</taxon>
        <taxon>Pseudonocardiaceae</taxon>
        <taxon>Actinomycetospora</taxon>
    </lineage>
</organism>
<keyword evidence="3" id="KW-1185">Reference proteome</keyword>
<gene>
    <name evidence="2" type="ORF">PGB27_08340</name>
</gene>
<sequence>MCLLIILLLLGPRAVIIVWWLLAPLVWDAAFGTLLVPILGFIFLPWTTLVYVLVVPGGIGGLDVLWLVLAVLLDVSSHVGAYGRRRRAVA</sequence>
<dbReference type="Proteomes" id="UP001300763">
    <property type="component" value="Unassembled WGS sequence"/>
</dbReference>
<accession>A0ABT5STJ5</accession>
<protein>
    <submittedName>
        <fullName evidence="2">Uncharacterized protein</fullName>
    </submittedName>
</protein>
<evidence type="ECO:0000313" key="3">
    <source>
        <dbReference type="Proteomes" id="UP001300763"/>
    </source>
</evidence>
<comment type="caution">
    <text evidence="2">The sequence shown here is derived from an EMBL/GenBank/DDBJ whole genome shotgun (WGS) entry which is preliminary data.</text>
</comment>
<dbReference type="RefSeq" id="WP_274199899.1">
    <property type="nucleotide sequence ID" value="NZ_JAQZAO010000003.1"/>
</dbReference>
<proteinExistence type="predicted"/>
<evidence type="ECO:0000256" key="1">
    <source>
        <dbReference type="SAM" id="Phobius"/>
    </source>
</evidence>
<dbReference type="EMBL" id="JAQZAO010000003">
    <property type="protein sequence ID" value="MDD7965357.1"/>
    <property type="molecule type" value="Genomic_DNA"/>
</dbReference>
<keyword evidence="1" id="KW-1133">Transmembrane helix</keyword>
<feature type="transmembrane region" description="Helical" evidence="1">
    <location>
        <begin position="51"/>
        <end position="73"/>
    </location>
</feature>
<keyword evidence="1" id="KW-0472">Membrane</keyword>